<dbReference type="GO" id="GO:0009231">
    <property type="term" value="P:riboflavin biosynthetic process"/>
    <property type="evidence" value="ECO:0007669"/>
    <property type="project" value="UniProtKB-KW"/>
</dbReference>
<comment type="function">
    <text evidence="1">Catalyzes an early step in riboflavin biosynthesis, the NADPH-dependent reduction of the ribose side chain of 2,5-diamino-6-ribosylamino-4(3H)-pyrimidinone 5'-phosphate, yielding 2,5-diamino-6-ribitylamino-4(3H)-pyrimidinone 5'-phosphate.</text>
</comment>
<evidence type="ECO:0000256" key="4">
    <source>
        <dbReference type="ARBA" id="ARBA00012851"/>
    </source>
</evidence>
<sequence length="364" mass="38966">MNVAQSPRGCAGPSRHGYLRATLTGSTLGPPSQAPNLSNLRATTVTCSLRHSLERPFWPQATDIPIIPPQAASQSLLPKSAGLQANMDLSKRDSMELPEADRAFLETHLPSSRSTSRPDLPFTTLTFATSLDSALALAPGTRTVLSGPQSKAMTHYLRSRHDGILIGVGTALADDPGLNCRIAGVGGYGGQGLEGQPRPVVIDPSARWDFSENSKLFQLCAQGQGRAPWIVTALQQLPADKAGLLEKYGGKYISLKMETNDSGRHHIDWHDLLVTLRRNGLRSIMVEGGAQVINSLLEPQSMSLVDSVIVTIAPTWLGQGGVVVSPARRRDSTGTPVAAARLTNIQWHPVGEDVVLCGQIKRDS</sequence>
<feature type="region of interest" description="Disordered" evidence="13">
    <location>
        <begin position="1"/>
        <end position="37"/>
    </location>
</feature>
<dbReference type="RefSeq" id="XP_058333760.1">
    <property type="nucleotide sequence ID" value="XM_058470619.1"/>
</dbReference>
<evidence type="ECO:0000256" key="2">
    <source>
        <dbReference type="ARBA" id="ARBA00005104"/>
    </source>
</evidence>
<keyword evidence="8" id="KW-0560">Oxidoreductase</keyword>
<comment type="catalytic activity">
    <reaction evidence="11">
        <text>2,5-diamino-6-(1-D-ribitylamino)pyrimidin-4(3H)-one 5'-phosphate + NAD(+) = 2,5-diamino-6-(1-D-ribosylamino)pyrimidin-4(3H)-one 5'-phosphate + NADH + H(+)</text>
        <dbReference type="Rhea" id="RHEA:27274"/>
        <dbReference type="ChEBI" id="CHEBI:15378"/>
        <dbReference type="ChEBI" id="CHEBI:57540"/>
        <dbReference type="ChEBI" id="CHEBI:57945"/>
        <dbReference type="ChEBI" id="CHEBI:58890"/>
        <dbReference type="ChEBI" id="CHEBI:59545"/>
        <dbReference type="EC" id="1.1.1.302"/>
    </reaction>
</comment>
<dbReference type="GeneID" id="83197922"/>
<reference evidence="15" key="1">
    <citation type="submission" date="2022-11" db="EMBL/GenBank/DDBJ databases">
        <authorList>
            <person name="Petersen C."/>
        </authorList>
    </citation>
    <scope>NUCLEOTIDE SEQUENCE</scope>
    <source>
        <strain evidence="15">IBT 19713</strain>
    </source>
</reference>
<evidence type="ECO:0000256" key="11">
    <source>
        <dbReference type="ARBA" id="ARBA00047550"/>
    </source>
</evidence>
<dbReference type="Proteomes" id="UP001150941">
    <property type="component" value="Unassembled WGS sequence"/>
</dbReference>
<comment type="pathway">
    <text evidence="2">Cofactor biosynthesis; riboflavin biosynthesis.</text>
</comment>
<keyword evidence="7" id="KW-0521">NADP</keyword>
<dbReference type="Gene3D" id="3.40.430.10">
    <property type="entry name" value="Dihydrofolate Reductase, subunit A"/>
    <property type="match status" value="1"/>
</dbReference>
<evidence type="ECO:0000256" key="7">
    <source>
        <dbReference type="ARBA" id="ARBA00022857"/>
    </source>
</evidence>
<evidence type="ECO:0000256" key="5">
    <source>
        <dbReference type="ARBA" id="ARBA00015035"/>
    </source>
</evidence>
<organism evidence="15 16">
    <name type="scientific">Penicillium chermesinum</name>
    <dbReference type="NCBI Taxonomy" id="63820"/>
    <lineage>
        <taxon>Eukaryota</taxon>
        <taxon>Fungi</taxon>
        <taxon>Dikarya</taxon>
        <taxon>Ascomycota</taxon>
        <taxon>Pezizomycotina</taxon>
        <taxon>Eurotiomycetes</taxon>
        <taxon>Eurotiomycetidae</taxon>
        <taxon>Eurotiales</taxon>
        <taxon>Aspergillaceae</taxon>
        <taxon>Penicillium</taxon>
    </lineage>
</organism>
<accession>A0A9W9TYI2</accession>
<evidence type="ECO:0000313" key="15">
    <source>
        <dbReference type="EMBL" id="KAJ5246339.1"/>
    </source>
</evidence>
<evidence type="ECO:0000256" key="6">
    <source>
        <dbReference type="ARBA" id="ARBA00022619"/>
    </source>
</evidence>
<dbReference type="InterPro" id="IPR050765">
    <property type="entry name" value="Riboflavin_Biosynth_HTPR"/>
</dbReference>
<evidence type="ECO:0000256" key="3">
    <source>
        <dbReference type="ARBA" id="ARBA00009723"/>
    </source>
</evidence>
<evidence type="ECO:0000256" key="12">
    <source>
        <dbReference type="ARBA" id="ARBA00049020"/>
    </source>
</evidence>
<dbReference type="GO" id="GO:0008703">
    <property type="term" value="F:5-amino-6-(5-phosphoribosylamino)uracil reductase activity"/>
    <property type="evidence" value="ECO:0007669"/>
    <property type="project" value="InterPro"/>
</dbReference>
<evidence type="ECO:0000256" key="10">
    <source>
        <dbReference type="ARBA" id="ARBA00031630"/>
    </source>
</evidence>
<comment type="similarity">
    <text evidence="3">Belongs to the HTP reductase family.</text>
</comment>
<dbReference type="EC" id="1.1.1.302" evidence="4"/>
<evidence type="ECO:0000256" key="8">
    <source>
        <dbReference type="ARBA" id="ARBA00023002"/>
    </source>
</evidence>
<keyword evidence="16" id="KW-1185">Reference proteome</keyword>
<dbReference type="AlphaFoldDB" id="A0A9W9TYI2"/>
<gene>
    <name evidence="15" type="ORF">N7468_001322</name>
</gene>
<name>A0A9W9TYI2_9EURO</name>
<dbReference type="SUPFAM" id="SSF53597">
    <property type="entry name" value="Dihydrofolate reductase-like"/>
    <property type="match status" value="1"/>
</dbReference>
<evidence type="ECO:0000256" key="1">
    <source>
        <dbReference type="ARBA" id="ARBA00003555"/>
    </source>
</evidence>
<feature type="compositionally biased region" description="Polar residues" evidence="13">
    <location>
        <begin position="23"/>
        <end position="37"/>
    </location>
</feature>
<feature type="domain" description="Bacterial bifunctional deaminase-reductase C-terminal" evidence="14">
    <location>
        <begin position="121"/>
        <end position="356"/>
    </location>
</feature>
<evidence type="ECO:0000313" key="16">
    <source>
        <dbReference type="Proteomes" id="UP001150941"/>
    </source>
</evidence>
<evidence type="ECO:0000256" key="9">
    <source>
        <dbReference type="ARBA" id="ARBA00030073"/>
    </source>
</evidence>
<evidence type="ECO:0000259" key="14">
    <source>
        <dbReference type="Pfam" id="PF01872"/>
    </source>
</evidence>
<dbReference type="Pfam" id="PF01872">
    <property type="entry name" value="RibD_C"/>
    <property type="match status" value="1"/>
</dbReference>
<evidence type="ECO:0000256" key="13">
    <source>
        <dbReference type="SAM" id="MobiDB-lite"/>
    </source>
</evidence>
<proteinExistence type="inferred from homology"/>
<dbReference type="OrthoDB" id="5432at2759"/>
<keyword evidence="6" id="KW-0686">Riboflavin biosynthesis</keyword>
<protein>
    <recommendedName>
        <fullName evidence="5">2,5-diamino-6-ribosylamino-4(3H)-pyrimidinone 5'-phosphate reductase</fullName>
        <ecNumber evidence="4">1.1.1.302</ecNumber>
    </recommendedName>
    <alternativeName>
        <fullName evidence="10">2,5-diamino-6-(5-phospho-D-ribosylamino)pyrimidin-4(3H)-one reductase</fullName>
    </alternativeName>
    <alternativeName>
        <fullName evidence="9">2,5-diamino-6-ribitylamino-4(3H)-pyrimidinone 5'-phosphate synthase</fullName>
    </alternativeName>
</protein>
<reference evidence="15" key="2">
    <citation type="journal article" date="2023" name="IMA Fungus">
        <title>Comparative genomic study of the Penicillium genus elucidates a diverse pangenome and 15 lateral gene transfer events.</title>
        <authorList>
            <person name="Petersen C."/>
            <person name="Sorensen T."/>
            <person name="Nielsen M.R."/>
            <person name="Sondergaard T.E."/>
            <person name="Sorensen J.L."/>
            <person name="Fitzpatrick D.A."/>
            <person name="Frisvad J.C."/>
            <person name="Nielsen K.L."/>
        </authorList>
    </citation>
    <scope>NUCLEOTIDE SEQUENCE</scope>
    <source>
        <strain evidence="15">IBT 19713</strain>
    </source>
</reference>
<dbReference type="PANTHER" id="PTHR38011">
    <property type="entry name" value="DIHYDROFOLATE REDUCTASE FAMILY PROTEIN (AFU_ORTHOLOGUE AFUA_8G06820)"/>
    <property type="match status" value="1"/>
</dbReference>
<comment type="caution">
    <text evidence="15">The sequence shown here is derived from an EMBL/GenBank/DDBJ whole genome shotgun (WGS) entry which is preliminary data.</text>
</comment>
<dbReference type="InterPro" id="IPR002734">
    <property type="entry name" value="RibDG_C"/>
</dbReference>
<dbReference type="InterPro" id="IPR024072">
    <property type="entry name" value="DHFR-like_dom_sf"/>
</dbReference>
<dbReference type="EMBL" id="JAPQKS010000002">
    <property type="protein sequence ID" value="KAJ5246339.1"/>
    <property type="molecule type" value="Genomic_DNA"/>
</dbReference>
<dbReference type="PANTHER" id="PTHR38011:SF7">
    <property type="entry name" value="2,5-DIAMINO-6-RIBOSYLAMINO-4(3H)-PYRIMIDINONE 5'-PHOSPHATE REDUCTASE"/>
    <property type="match status" value="1"/>
</dbReference>
<comment type="catalytic activity">
    <reaction evidence="12">
        <text>2,5-diamino-6-(1-D-ribitylamino)pyrimidin-4(3H)-one 5'-phosphate + NADP(+) = 2,5-diamino-6-(1-D-ribosylamino)pyrimidin-4(3H)-one 5'-phosphate + NADPH + H(+)</text>
        <dbReference type="Rhea" id="RHEA:27278"/>
        <dbReference type="ChEBI" id="CHEBI:15378"/>
        <dbReference type="ChEBI" id="CHEBI:57783"/>
        <dbReference type="ChEBI" id="CHEBI:58349"/>
        <dbReference type="ChEBI" id="CHEBI:58890"/>
        <dbReference type="ChEBI" id="CHEBI:59545"/>
        <dbReference type="EC" id="1.1.1.302"/>
    </reaction>
</comment>